<sequence length="366" mass="40038">MVLLIYGQSWGLNLVAHRSTTWRQIIGLGRKLGSVAGSPVGSVARPVRSRILRRPHQKFQDPIMDPPSEGFTCPSGPMETNSPISPLRKTRIISSSLARSTAQCHTAASPVNLRIQQSPFGSGQLHAGFSLRRNKRAARQPGNVPKQSSPQSILLNSPVRIEWDDCGKVGYCRLVDDSKLPVLQPPPGIGKVGPRYVTRSLFRDYVPELSENSQSRTVNLPPAIKTIPVSKLVGVSVDVLTPEELAGCIMCDRELLCSELVCEFTDDIAMLKKSQKGLETPFTHSNSQRTMAATGTVDLPVMGRVLLQTATLIIVLRRLHGRTCLVWDFYSGMPGMRSNHLNASSQTRTGPLILPNSRITPPSRGL</sequence>
<dbReference type="AlphaFoldDB" id="A0ABD3GYP8"/>
<accession>A0ABD3GYP8</accession>
<comment type="caution">
    <text evidence="2">The sequence shown here is derived from an EMBL/GenBank/DDBJ whole genome shotgun (WGS) entry which is preliminary data.</text>
</comment>
<name>A0ABD3GYP8_9MARC</name>
<gene>
    <name evidence="2" type="ORF">R1sor_001539</name>
</gene>
<reference evidence="2 3" key="1">
    <citation type="submission" date="2024-09" db="EMBL/GenBank/DDBJ databases">
        <title>Chromosome-scale assembly of Riccia sorocarpa.</title>
        <authorList>
            <person name="Paukszto L."/>
        </authorList>
    </citation>
    <scope>NUCLEOTIDE SEQUENCE [LARGE SCALE GENOMIC DNA]</scope>
    <source>
        <strain evidence="2">LP-2024</strain>
        <tissue evidence="2">Aerial parts of the thallus</tissue>
    </source>
</reference>
<dbReference type="Proteomes" id="UP001633002">
    <property type="component" value="Unassembled WGS sequence"/>
</dbReference>
<protein>
    <submittedName>
        <fullName evidence="2">Uncharacterized protein</fullName>
    </submittedName>
</protein>
<evidence type="ECO:0000313" key="3">
    <source>
        <dbReference type="Proteomes" id="UP001633002"/>
    </source>
</evidence>
<dbReference type="EMBL" id="JBJQOH010000006">
    <property type="protein sequence ID" value="KAL3683517.1"/>
    <property type="molecule type" value="Genomic_DNA"/>
</dbReference>
<evidence type="ECO:0000256" key="1">
    <source>
        <dbReference type="SAM" id="MobiDB-lite"/>
    </source>
</evidence>
<keyword evidence="3" id="KW-1185">Reference proteome</keyword>
<organism evidence="2 3">
    <name type="scientific">Riccia sorocarpa</name>
    <dbReference type="NCBI Taxonomy" id="122646"/>
    <lineage>
        <taxon>Eukaryota</taxon>
        <taxon>Viridiplantae</taxon>
        <taxon>Streptophyta</taxon>
        <taxon>Embryophyta</taxon>
        <taxon>Marchantiophyta</taxon>
        <taxon>Marchantiopsida</taxon>
        <taxon>Marchantiidae</taxon>
        <taxon>Marchantiales</taxon>
        <taxon>Ricciaceae</taxon>
        <taxon>Riccia</taxon>
    </lineage>
</organism>
<feature type="region of interest" description="Disordered" evidence="1">
    <location>
        <begin position="340"/>
        <end position="366"/>
    </location>
</feature>
<feature type="compositionally biased region" description="Polar residues" evidence="1">
    <location>
        <begin position="340"/>
        <end position="349"/>
    </location>
</feature>
<evidence type="ECO:0000313" key="2">
    <source>
        <dbReference type="EMBL" id="KAL3683517.1"/>
    </source>
</evidence>
<proteinExistence type="predicted"/>